<keyword evidence="1" id="KW-0813">Transport</keyword>
<accession>A0A1B2JJ54</accession>
<gene>
    <name evidence="6" type="ORF">ATY40_BA7504592</name>
</gene>
<evidence type="ECO:0000313" key="6">
    <source>
        <dbReference type="EMBL" id="ANZ78059.1"/>
    </source>
</evidence>
<name>A0A1B2JJ54_PICPA</name>
<dbReference type="GO" id="GO:0005737">
    <property type="term" value="C:cytoplasm"/>
    <property type="evidence" value="ECO:0007669"/>
    <property type="project" value="TreeGrafter"/>
</dbReference>
<reference evidence="6 7" key="1">
    <citation type="submission" date="2016-02" db="EMBL/GenBank/DDBJ databases">
        <title>Comparative genomic and transcriptomic foundation for Pichia pastoris.</title>
        <authorList>
            <person name="Love K.R."/>
            <person name="Shah K.A."/>
            <person name="Whittaker C.A."/>
            <person name="Wu J."/>
            <person name="Bartlett M.C."/>
            <person name="Ma D."/>
            <person name="Leeson R.L."/>
            <person name="Priest M."/>
            <person name="Young S.K."/>
            <person name="Love J.C."/>
        </authorList>
    </citation>
    <scope>NUCLEOTIDE SEQUENCE [LARGE SCALE GENOMIC DNA]</scope>
    <source>
        <strain evidence="6 7">ATCC 28485</strain>
    </source>
</reference>
<dbReference type="InterPro" id="IPR013766">
    <property type="entry name" value="Thioredoxin_domain"/>
</dbReference>
<dbReference type="InterPro" id="IPR005746">
    <property type="entry name" value="Thioredoxin"/>
</dbReference>
<sequence length="124" mass="14022">MIRNVRFFSNTRLVKQVVELNGMAEFKKSVLQSKSPALVDFYADWCQPCKAIAPIIDKFSNEDAYTKKDIKFYKVNVDSNEDIVMEYGISAMPTFGFFANGDISHKVIGASPQKVKESLDQLSQ</sequence>
<proteinExistence type="predicted"/>
<dbReference type="PROSITE" id="PS51352">
    <property type="entry name" value="THIOREDOXIN_2"/>
    <property type="match status" value="1"/>
</dbReference>
<keyword evidence="3" id="KW-1015">Disulfide bond</keyword>
<keyword evidence="4" id="KW-0676">Redox-active center</keyword>
<dbReference type="PANTHER" id="PTHR45663">
    <property type="entry name" value="GEO12009P1"/>
    <property type="match status" value="1"/>
</dbReference>
<dbReference type="Proteomes" id="UP000094565">
    <property type="component" value="Chromosome 4"/>
</dbReference>
<protein>
    <submittedName>
        <fullName evidence="6">BA75_04592T0</fullName>
    </submittedName>
</protein>
<dbReference type="EMBL" id="CP014587">
    <property type="protein sequence ID" value="ANZ78059.1"/>
    <property type="molecule type" value="Genomic_DNA"/>
</dbReference>
<dbReference type="Gene3D" id="3.40.30.10">
    <property type="entry name" value="Glutaredoxin"/>
    <property type="match status" value="1"/>
</dbReference>
<feature type="domain" description="Thioredoxin" evidence="5">
    <location>
        <begin position="1"/>
        <end position="124"/>
    </location>
</feature>
<dbReference type="CDD" id="cd02947">
    <property type="entry name" value="TRX_family"/>
    <property type="match status" value="1"/>
</dbReference>
<dbReference type="PANTHER" id="PTHR45663:SF11">
    <property type="entry name" value="GEO12009P1"/>
    <property type="match status" value="1"/>
</dbReference>
<dbReference type="SUPFAM" id="SSF52833">
    <property type="entry name" value="Thioredoxin-like"/>
    <property type="match status" value="1"/>
</dbReference>
<dbReference type="Pfam" id="PF00085">
    <property type="entry name" value="Thioredoxin"/>
    <property type="match status" value="1"/>
</dbReference>
<dbReference type="OrthoDB" id="10263751at2759"/>
<evidence type="ECO:0000256" key="3">
    <source>
        <dbReference type="ARBA" id="ARBA00023157"/>
    </source>
</evidence>
<keyword evidence="7" id="KW-1185">Reference proteome</keyword>
<organism evidence="6 7">
    <name type="scientific">Komagataella pastoris</name>
    <name type="common">Yeast</name>
    <name type="synonym">Pichia pastoris</name>
    <dbReference type="NCBI Taxonomy" id="4922"/>
    <lineage>
        <taxon>Eukaryota</taxon>
        <taxon>Fungi</taxon>
        <taxon>Dikarya</taxon>
        <taxon>Ascomycota</taxon>
        <taxon>Saccharomycotina</taxon>
        <taxon>Pichiomycetes</taxon>
        <taxon>Pichiales</taxon>
        <taxon>Pichiaceae</taxon>
        <taxon>Komagataella</taxon>
    </lineage>
</organism>
<evidence type="ECO:0000313" key="7">
    <source>
        <dbReference type="Proteomes" id="UP000094565"/>
    </source>
</evidence>
<dbReference type="InterPro" id="IPR036249">
    <property type="entry name" value="Thioredoxin-like_sf"/>
</dbReference>
<dbReference type="GO" id="GO:0015035">
    <property type="term" value="F:protein-disulfide reductase activity"/>
    <property type="evidence" value="ECO:0007669"/>
    <property type="project" value="InterPro"/>
</dbReference>
<dbReference type="FunFam" id="3.40.30.10:FF:000245">
    <property type="entry name" value="Thioredoxin"/>
    <property type="match status" value="1"/>
</dbReference>
<evidence type="ECO:0000256" key="1">
    <source>
        <dbReference type="ARBA" id="ARBA00022448"/>
    </source>
</evidence>
<evidence type="ECO:0000256" key="2">
    <source>
        <dbReference type="ARBA" id="ARBA00022982"/>
    </source>
</evidence>
<evidence type="ECO:0000256" key="4">
    <source>
        <dbReference type="ARBA" id="ARBA00023284"/>
    </source>
</evidence>
<dbReference type="AlphaFoldDB" id="A0A1B2JJ54"/>
<dbReference type="NCBIfam" id="TIGR01068">
    <property type="entry name" value="thioredoxin"/>
    <property type="match status" value="1"/>
</dbReference>
<dbReference type="PRINTS" id="PR00421">
    <property type="entry name" value="THIOREDOXIN"/>
</dbReference>
<keyword evidence="2" id="KW-0249">Electron transport</keyword>
<evidence type="ECO:0000259" key="5">
    <source>
        <dbReference type="PROSITE" id="PS51352"/>
    </source>
</evidence>